<feature type="region of interest" description="Disordered" evidence="1">
    <location>
        <begin position="47"/>
        <end position="76"/>
    </location>
</feature>
<comment type="caution">
    <text evidence="3">The sequence shown here is derived from an EMBL/GenBank/DDBJ whole genome shotgun (WGS) entry which is preliminary data.</text>
</comment>
<gene>
    <name evidence="3" type="ORF">Pmi06nite_53310</name>
</gene>
<reference evidence="3 4" key="1">
    <citation type="submission" date="2021-01" db="EMBL/GenBank/DDBJ databases">
        <title>Whole genome shotgun sequence of Planotetraspora mira NBRC 15435.</title>
        <authorList>
            <person name="Komaki H."/>
            <person name="Tamura T."/>
        </authorList>
    </citation>
    <scope>NUCLEOTIDE SEQUENCE [LARGE SCALE GENOMIC DNA]</scope>
    <source>
        <strain evidence="3 4">NBRC 15435</strain>
    </source>
</reference>
<organism evidence="3 4">
    <name type="scientific">Planotetraspora mira</name>
    <dbReference type="NCBI Taxonomy" id="58121"/>
    <lineage>
        <taxon>Bacteria</taxon>
        <taxon>Bacillati</taxon>
        <taxon>Actinomycetota</taxon>
        <taxon>Actinomycetes</taxon>
        <taxon>Streptosporangiales</taxon>
        <taxon>Streptosporangiaceae</taxon>
        <taxon>Planotetraspora</taxon>
    </lineage>
</organism>
<keyword evidence="2" id="KW-0812">Transmembrane</keyword>
<sequence length="365" mass="40035">MNPVSRPFSTTTRRRRPSVRTIAVATMIVILGPLMLTGCTRSAEPPALPPAGVYDHDASGEDSQAVPVPTDGTAGTLTRPLREAGWFCAQVRANADGRALWCRIGHRDEADTVHPQVAQFLLDRDDRLAWAWFPHTGQPANQEDNLVAAAAAPALTAIWPDAGDRARQEIDDFDRDLQTQVGRQSDEIPRTDWRDTHADYSYDGLNGLVVTARDTSVRRWPFGSEHYATTMSSAVDDLLAGGYDCFYPPQQNCNRPQSNGYFRVTLRGDQVVSAQFGIGSMIESGRQRHLLSEEFPHGLTFLTEAVRRPVTERIEQSRRSGTGFAGIVAGTIVIIDAHRGAVDKDDLVAYFDIQIGAPLAATLPI</sequence>
<dbReference type="AlphaFoldDB" id="A0A8J3TWT8"/>
<keyword evidence="2" id="KW-1133">Transmembrane helix</keyword>
<evidence type="ECO:0000256" key="1">
    <source>
        <dbReference type="SAM" id="MobiDB-lite"/>
    </source>
</evidence>
<evidence type="ECO:0000313" key="4">
    <source>
        <dbReference type="Proteomes" id="UP000650628"/>
    </source>
</evidence>
<name>A0A8J3TWT8_9ACTN</name>
<evidence type="ECO:0000256" key="2">
    <source>
        <dbReference type="SAM" id="Phobius"/>
    </source>
</evidence>
<proteinExistence type="predicted"/>
<keyword evidence="2" id="KW-0472">Membrane</keyword>
<evidence type="ECO:0000313" key="3">
    <source>
        <dbReference type="EMBL" id="GII31889.1"/>
    </source>
</evidence>
<accession>A0A8J3TWT8</accession>
<dbReference type="EMBL" id="BOOO01000031">
    <property type="protein sequence ID" value="GII31889.1"/>
    <property type="molecule type" value="Genomic_DNA"/>
</dbReference>
<protein>
    <submittedName>
        <fullName evidence="3">Uncharacterized protein</fullName>
    </submittedName>
</protein>
<keyword evidence="4" id="KW-1185">Reference proteome</keyword>
<feature type="transmembrane region" description="Helical" evidence="2">
    <location>
        <begin position="21"/>
        <end position="38"/>
    </location>
</feature>
<dbReference type="Proteomes" id="UP000650628">
    <property type="component" value="Unassembled WGS sequence"/>
</dbReference>